<protein>
    <submittedName>
        <fullName evidence="2">Uncharacterized protein</fullName>
    </submittedName>
</protein>
<evidence type="ECO:0000313" key="2">
    <source>
        <dbReference type="EMBL" id="DAD87609.1"/>
    </source>
</evidence>
<sequence>MIRFNEHDVSAVRFGNKVISAIYIGSVLVWQAIRSCFGSGYWINTSPWKPDEGWKN</sequence>
<organism evidence="2">
    <name type="scientific">Siphoviridae sp. ctAUQ2</name>
    <dbReference type="NCBI Taxonomy" id="2826182"/>
    <lineage>
        <taxon>Viruses</taxon>
        <taxon>Duplodnaviria</taxon>
        <taxon>Heunggongvirae</taxon>
        <taxon>Uroviricota</taxon>
        <taxon>Caudoviricetes</taxon>
    </lineage>
</organism>
<keyword evidence="1" id="KW-1133">Transmembrane helix</keyword>
<name>A0A8S5MZ39_9CAUD</name>
<dbReference type="EMBL" id="BK015022">
    <property type="protein sequence ID" value="DAD87609.1"/>
    <property type="molecule type" value="Genomic_DNA"/>
</dbReference>
<evidence type="ECO:0000256" key="1">
    <source>
        <dbReference type="SAM" id="Phobius"/>
    </source>
</evidence>
<proteinExistence type="predicted"/>
<reference evidence="2" key="1">
    <citation type="journal article" date="2021" name="Proc. Natl. Acad. Sci. U.S.A.">
        <title>A Catalog of Tens of Thousands of Viruses from Human Metagenomes Reveals Hidden Associations with Chronic Diseases.</title>
        <authorList>
            <person name="Tisza M.J."/>
            <person name="Buck C.B."/>
        </authorList>
    </citation>
    <scope>NUCLEOTIDE SEQUENCE</scope>
    <source>
        <strain evidence="2">CtAUQ2</strain>
    </source>
</reference>
<accession>A0A8S5MZ39</accession>
<feature type="transmembrane region" description="Helical" evidence="1">
    <location>
        <begin position="21"/>
        <end position="43"/>
    </location>
</feature>
<keyword evidence="1" id="KW-0472">Membrane</keyword>
<keyword evidence="1" id="KW-0812">Transmembrane</keyword>